<organism evidence="2 3">
    <name type="scientific">Senna tora</name>
    <dbReference type="NCBI Taxonomy" id="362788"/>
    <lineage>
        <taxon>Eukaryota</taxon>
        <taxon>Viridiplantae</taxon>
        <taxon>Streptophyta</taxon>
        <taxon>Embryophyta</taxon>
        <taxon>Tracheophyta</taxon>
        <taxon>Spermatophyta</taxon>
        <taxon>Magnoliopsida</taxon>
        <taxon>eudicotyledons</taxon>
        <taxon>Gunneridae</taxon>
        <taxon>Pentapetalae</taxon>
        <taxon>rosids</taxon>
        <taxon>fabids</taxon>
        <taxon>Fabales</taxon>
        <taxon>Fabaceae</taxon>
        <taxon>Caesalpinioideae</taxon>
        <taxon>Cassia clade</taxon>
        <taxon>Senna</taxon>
    </lineage>
</organism>
<accession>A0A835CE69</accession>
<evidence type="ECO:0000313" key="3">
    <source>
        <dbReference type="Proteomes" id="UP000634136"/>
    </source>
</evidence>
<dbReference type="EMBL" id="JAAIUW010000004">
    <property type="protein sequence ID" value="KAF7835682.1"/>
    <property type="molecule type" value="Genomic_DNA"/>
</dbReference>
<keyword evidence="3" id="KW-1185">Reference proteome</keyword>
<protein>
    <submittedName>
        <fullName evidence="2">Uncharacterized protein</fullName>
    </submittedName>
</protein>
<comment type="caution">
    <text evidence="2">The sequence shown here is derived from an EMBL/GenBank/DDBJ whole genome shotgun (WGS) entry which is preliminary data.</text>
</comment>
<dbReference type="Proteomes" id="UP000634136">
    <property type="component" value="Unassembled WGS sequence"/>
</dbReference>
<name>A0A835CE69_9FABA</name>
<gene>
    <name evidence="2" type="ORF">G2W53_010541</name>
</gene>
<sequence length="23" mass="2316">MSSSARLLVASLEGSTPGGWPDP</sequence>
<feature type="region of interest" description="Disordered" evidence="1">
    <location>
        <begin position="1"/>
        <end position="23"/>
    </location>
</feature>
<evidence type="ECO:0000256" key="1">
    <source>
        <dbReference type="SAM" id="MobiDB-lite"/>
    </source>
</evidence>
<dbReference type="AlphaFoldDB" id="A0A835CE69"/>
<reference evidence="2" key="1">
    <citation type="submission" date="2020-09" db="EMBL/GenBank/DDBJ databases">
        <title>Genome-Enabled Discovery of Anthraquinone Biosynthesis in Senna tora.</title>
        <authorList>
            <person name="Kang S.-H."/>
            <person name="Pandey R.P."/>
            <person name="Lee C.-M."/>
            <person name="Sim J.-S."/>
            <person name="Jeong J.-T."/>
            <person name="Choi B.-S."/>
            <person name="Jung M."/>
            <person name="Ginzburg D."/>
            <person name="Zhao K."/>
            <person name="Won S.Y."/>
            <person name="Oh T.-J."/>
            <person name="Yu Y."/>
            <person name="Kim N.-H."/>
            <person name="Lee O.R."/>
            <person name="Lee T.-H."/>
            <person name="Bashyal P."/>
            <person name="Kim T.-S."/>
            <person name="Lee W.-H."/>
            <person name="Kawkins C."/>
            <person name="Kim C.-K."/>
            <person name="Kim J.S."/>
            <person name="Ahn B.O."/>
            <person name="Rhee S.Y."/>
            <person name="Sohng J.K."/>
        </authorList>
    </citation>
    <scope>NUCLEOTIDE SEQUENCE</scope>
    <source>
        <tissue evidence="2">Leaf</tissue>
    </source>
</reference>
<evidence type="ECO:0000313" key="2">
    <source>
        <dbReference type="EMBL" id="KAF7835682.1"/>
    </source>
</evidence>
<proteinExistence type="predicted"/>